<organism evidence="2 3">
    <name type="scientific">Streblomastix strix</name>
    <dbReference type="NCBI Taxonomy" id="222440"/>
    <lineage>
        <taxon>Eukaryota</taxon>
        <taxon>Metamonada</taxon>
        <taxon>Preaxostyla</taxon>
        <taxon>Oxymonadida</taxon>
        <taxon>Streblomastigidae</taxon>
        <taxon>Streblomastix</taxon>
    </lineage>
</organism>
<evidence type="ECO:0000313" key="3">
    <source>
        <dbReference type="Proteomes" id="UP000324800"/>
    </source>
</evidence>
<feature type="region of interest" description="Disordered" evidence="1">
    <location>
        <begin position="54"/>
        <end position="102"/>
    </location>
</feature>
<dbReference type="EMBL" id="SNRW01021286">
    <property type="protein sequence ID" value="KAA6364728.1"/>
    <property type="molecule type" value="Genomic_DNA"/>
</dbReference>
<dbReference type="Proteomes" id="UP000324800">
    <property type="component" value="Unassembled WGS sequence"/>
</dbReference>
<feature type="compositionally biased region" description="Basic and acidic residues" evidence="1">
    <location>
        <begin position="73"/>
        <end position="85"/>
    </location>
</feature>
<feature type="compositionally biased region" description="Acidic residues" evidence="1">
    <location>
        <begin position="1"/>
        <end position="10"/>
    </location>
</feature>
<feature type="compositionally biased region" description="Polar residues" evidence="1">
    <location>
        <begin position="93"/>
        <end position="102"/>
    </location>
</feature>
<protein>
    <submittedName>
        <fullName evidence="2">Uncharacterized protein</fullName>
    </submittedName>
</protein>
<proteinExistence type="predicted"/>
<evidence type="ECO:0000313" key="2">
    <source>
        <dbReference type="EMBL" id="KAA6364728.1"/>
    </source>
</evidence>
<comment type="caution">
    <text evidence="2">The sequence shown here is derived from an EMBL/GenBank/DDBJ whole genome shotgun (WGS) entry which is preliminary data.</text>
</comment>
<evidence type="ECO:0000256" key="1">
    <source>
        <dbReference type="SAM" id="MobiDB-lite"/>
    </source>
</evidence>
<reference evidence="2 3" key="1">
    <citation type="submission" date="2019-03" db="EMBL/GenBank/DDBJ databases">
        <title>Single cell metagenomics reveals metabolic interactions within the superorganism composed of flagellate Streblomastix strix and complex community of Bacteroidetes bacteria on its surface.</title>
        <authorList>
            <person name="Treitli S.C."/>
            <person name="Kolisko M."/>
            <person name="Husnik F."/>
            <person name="Keeling P."/>
            <person name="Hampl V."/>
        </authorList>
    </citation>
    <scope>NUCLEOTIDE SEQUENCE [LARGE SCALE GENOMIC DNA]</scope>
    <source>
        <strain evidence="2">ST1C</strain>
    </source>
</reference>
<feature type="region of interest" description="Disordered" evidence="1">
    <location>
        <begin position="1"/>
        <end position="42"/>
    </location>
</feature>
<feature type="non-terminal residue" evidence="2">
    <location>
        <position position="102"/>
    </location>
</feature>
<accession>A0A5J4U368</accession>
<name>A0A5J4U368_9EUKA</name>
<dbReference type="AlphaFoldDB" id="A0A5J4U368"/>
<gene>
    <name evidence="2" type="ORF">EZS28_039745</name>
</gene>
<sequence length="102" mass="11989">MESDENEDYNDSQAPNSIDDEDSIDMRASGDEEILNQQFQPLRRQRDYIEDLAQSETASENEEAQCRRIQRRRFNDNDEESSKENSEEENDSLSPQDPETRL</sequence>